<dbReference type="GO" id="GO:0006261">
    <property type="term" value="P:DNA-templated DNA replication"/>
    <property type="evidence" value="ECO:0007669"/>
    <property type="project" value="UniProtKB-UniRule"/>
</dbReference>
<dbReference type="Gene3D" id="3.30.565.10">
    <property type="entry name" value="Histidine kinase-like ATPase, C-terminal domain"/>
    <property type="match status" value="1"/>
</dbReference>
<dbReference type="CDD" id="cd03366">
    <property type="entry name" value="TOPRIM_TopoIIA_GyrB"/>
    <property type="match status" value="1"/>
</dbReference>
<evidence type="ECO:0000256" key="10">
    <source>
        <dbReference type="HAMAP-Rule" id="MF_01898"/>
    </source>
</evidence>
<dbReference type="Pfam" id="PF00204">
    <property type="entry name" value="DNA_gyraseB"/>
    <property type="match status" value="1"/>
</dbReference>
<dbReference type="GO" id="GO:0005694">
    <property type="term" value="C:chromosome"/>
    <property type="evidence" value="ECO:0007669"/>
    <property type="project" value="InterPro"/>
</dbReference>
<dbReference type="GO" id="GO:0005737">
    <property type="term" value="C:cytoplasm"/>
    <property type="evidence" value="ECO:0007669"/>
    <property type="project" value="UniProtKB-SubCell"/>
</dbReference>
<comment type="function">
    <text evidence="10">A type II topoisomerase that negatively supercoils closed circular double-stranded (ds) DNA in an ATP-dependent manner to modulate DNA topology and maintain chromosomes in an underwound state. Negative supercoiling favors strand separation, and DNA replication, transcription, recombination and repair, all of which involve strand separation. Also able to catalyze the interconversion of other topological isomers of dsDNA rings, including catenanes and knotted rings. Type II topoisomerases break and join 2 DNA strands simultaneously in an ATP-dependent manner.</text>
</comment>
<dbReference type="GO" id="GO:0034335">
    <property type="term" value="F:DNA negative supercoiling activity"/>
    <property type="evidence" value="ECO:0007669"/>
    <property type="project" value="UniProtKB-ARBA"/>
</dbReference>
<dbReference type="InterPro" id="IPR006171">
    <property type="entry name" value="TOPRIM_dom"/>
</dbReference>
<keyword evidence="9 10" id="KW-0413">Isomerase</keyword>
<dbReference type="Gene3D" id="3.30.230.10">
    <property type="match status" value="1"/>
</dbReference>
<dbReference type="Pfam" id="PF02518">
    <property type="entry name" value="HATPase_c"/>
    <property type="match status" value="1"/>
</dbReference>
<name>A0A7C6EIR7_UNCW3</name>
<protein>
    <recommendedName>
        <fullName evidence="10">DNA gyrase subunit B</fullName>
        <ecNumber evidence="10">5.6.2.2</ecNumber>
    </recommendedName>
</protein>
<dbReference type="Gene3D" id="3.40.50.670">
    <property type="match status" value="1"/>
</dbReference>
<dbReference type="InterPro" id="IPR002288">
    <property type="entry name" value="DNA_gyrase_B_C"/>
</dbReference>
<comment type="subcellular location">
    <subcellularLocation>
        <location evidence="10">Cytoplasm</location>
    </subcellularLocation>
</comment>
<dbReference type="SMART" id="SM00433">
    <property type="entry name" value="TOP2c"/>
    <property type="match status" value="1"/>
</dbReference>
<dbReference type="PANTHER" id="PTHR45866">
    <property type="entry name" value="DNA GYRASE/TOPOISOMERASE SUBUNIT B"/>
    <property type="match status" value="1"/>
</dbReference>
<evidence type="ECO:0000256" key="2">
    <source>
        <dbReference type="ARBA" id="ARBA00010708"/>
    </source>
</evidence>
<dbReference type="InterPro" id="IPR034160">
    <property type="entry name" value="TOPRIM_GyrB"/>
</dbReference>
<dbReference type="InterPro" id="IPR013759">
    <property type="entry name" value="Topo_IIA_B_C"/>
</dbReference>
<dbReference type="GO" id="GO:0046872">
    <property type="term" value="F:metal ion binding"/>
    <property type="evidence" value="ECO:0007669"/>
    <property type="project" value="UniProtKB-KW"/>
</dbReference>
<feature type="binding site" evidence="10">
    <location>
        <position position="502"/>
    </location>
    <ligand>
        <name>Mg(2+)</name>
        <dbReference type="ChEBI" id="CHEBI:18420"/>
        <label>1</label>
        <note>catalytic</note>
    </ligand>
</feature>
<dbReference type="Pfam" id="PF00986">
    <property type="entry name" value="DNA_gyraseB_C"/>
    <property type="match status" value="1"/>
</dbReference>
<dbReference type="NCBIfam" id="NF011501">
    <property type="entry name" value="PRK14939.1"/>
    <property type="match status" value="1"/>
</dbReference>
<feature type="binding site" evidence="10">
    <location>
        <position position="428"/>
    </location>
    <ligand>
        <name>Mg(2+)</name>
        <dbReference type="ChEBI" id="CHEBI:18420"/>
        <label>1</label>
        <note>catalytic</note>
    </ligand>
</feature>
<evidence type="ECO:0000256" key="7">
    <source>
        <dbReference type="ARBA" id="ARBA00023029"/>
    </source>
</evidence>
<reference evidence="12" key="1">
    <citation type="journal article" date="2020" name="mSystems">
        <title>Genome- and Community-Level Interaction Insights into Carbon Utilization and Element Cycling Functions of Hydrothermarchaeota in Hydrothermal Sediment.</title>
        <authorList>
            <person name="Zhou Z."/>
            <person name="Liu Y."/>
            <person name="Xu W."/>
            <person name="Pan J."/>
            <person name="Luo Z.H."/>
            <person name="Li M."/>
        </authorList>
    </citation>
    <scope>NUCLEOTIDE SEQUENCE [LARGE SCALE GENOMIC DNA]</scope>
    <source>
        <strain evidence="12">SpSt-783</strain>
    </source>
</reference>
<dbReference type="CDD" id="cd00822">
    <property type="entry name" value="TopoII_Trans_DNA_gyrase"/>
    <property type="match status" value="1"/>
</dbReference>
<dbReference type="NCBIfam" id="NF004189">
    <property type="entry name" value="PRK05644.1"/>
    <property type="match status" value="1"/>
</dbReference>
<keyword evidence="6 10" id="KW-0460">Magnesium</keyword>
<dbReference type="InterPro" id="IPR013760">
    <property type="entry name" value="Topo_IIA-like_dom_sf"/>
</dbReference>
<comment type="subunit">
    <text evidence="10">Heterotetramer, composed of two GyrA and two GyrB chains. In the heterotetramer, GyrA contains the active site tyrosine that forms a transient covalent intermediate with DNA, while GyrB binds cofactors and catalyzes ATP hydrolysis.</text>
</comment>
<dbReference type="InterPro" id="IPR018522">
    <property type="entry name" value="TopoIIA_CS"/>
</dbReference>
<evidence type="ECO:0000256" key="9">
    <source>
        <dbReference type="ARBA" id="ARBA00023235"/>
    </source>
</evidence>
<dbReference type="InterPro" id="IPR000565">
    <property type="entry name" value="Topo_IIA_B"/>
</dbReference>
<keyword evidence="4 10" id="KW-0547">Nucleotide-binding</keyword>
<feature type="site" description="Interaction with DNA" evidence="10">
    <location>
        <position position="456"/>
    </location>
</feature>
<dbReference type="InterPro" id="IPR001241">
    <property type="entry name" value="Topo_IIA"/>
</dbReference>
<evidence type="ECO:0000256" key="4">
    <source>
        <dbReference type="ARBA" id="ARBA00022741"/>
    </source>
</evidence>
<dbReference type="PROSITE" id="PS00177">
    <property type="entry name" value="TOPOISOMERASE_II"/>
    <property type="match status" value="1"/>
</dbReference>
<dbReference type="PRINTS" id="PR00418">
    <property type="entry name" value="TPI2FAMILY"/>
</dbReference>
<dbReference type="EC" id="5.6.2.2" evidence="10"/>
<comment type="caution">
    <text evidence="12">The sequence shown here is derived from an EMBL/GenBank/DDBJ whole genome shotgun (WGS) entry which is preliminary data.</text>
</comment>
<comment type="miscellaneous">
    <text evidence="10">Few gyrases are as efficient as E.coli at forming negative supercoils. Not all organisms have 2 type II topoisomerases; in organisms with a single type II topoisomerase this enzyme also has to decatenate newly replicated chromosomes.</text>
</comment>
<dbReference type="HAMAP" id="MF_01898">
    <property type="entry name" value="GyrB"/>
    <property type="match status" value="1"/>
</dbReference>
<dbReference type="PROSITE" id="PS50880">
    <property type="entry name" value="TOPRIM"/>
    <property type="match status" value="1"/>
</dbReference>
<dbReference type="InterPro" id="IPR036890">
    <property type="entry name" value="HATPase_C_sf"/>
</dbReference>
<evidence type="ECO:0000313" key="12">
    <source>
        <dbReference type="EMBL" id="HHS62507.1"/>
    </source>
</evidence>
<evidence type="ECO:0000256" key="8">
    <source>
        <dbReference type="ARBA" id="ARBA00023125"/>
    </source>
</evidence>
<sequence length="638" mass="72893">MDEEKIKNKVEDRYDASQIQILKGLEAVRRRPAMYIGDVGIRGLHHLIFEVVDNSVDEALAGHCDHIRVSIDKDIVEVEDNGRGIPTDIHPTQKKSALEVVMTMLHAGGKFDDKVYRISGGLHGVGVSAVNALCEFLEAEVYRDGKIYFQRYKKGEPEEPVKVIGKIKKQGTKIRFKPDKEIFRKVEFNKEIVAQRLREIAFLNKGLKIDFEDIKTGTKERFYSTEGVLDLVKYLDSGRQRLHKPFYVHDVQNGIEIEIAMEYNDSYLENIFTFANTINTHEGGTHLIGFKSALTRTLNEYARKHNQLKEDLAFTGEDTREGLTAVVSIKIKEPQFEGQTKTKLGNPEAKGAVESLMNEKFYAFLEENPRIANIIVNKVLTAAKSREAARKARELTRRKSLIDSEFLPGKLADCSSENPDESEIFVVEGDSAGGSAKQGRDRRFQAILPLRGKILNVEKSGLNKILSNEEIRTLISAIGCGIGEDDFDISKLRYKKIVIMTDADVDGAHIRTLLLTFFFRFMRELIDAGVIYIAQPPLYRIRYDKKEEYMYSDEELQKFLKKHSGEKYDIQRYKGLGEMNPEQLWKTTMDPEKRILKKVTMEDAAEADRLFSILMGDEVEPRRKFIEENAKFVENLDI</sequence>
<dbReference type="InterPro" id="IPR011557">
    <property type="entry name" value="GyrB"/>
</dbReference>
<gene>
    <name evidence="10 12" type="primary">gyrB</name>
    <name evidence="12" type="ORF">ENV70_02675</name>
</gene>
<dbReference type="GO" id="GO:0003677">
    <property type="term" value="F:DNA binding"/>
    <property type="evidence" value="ECO:0007669"/>
    <property type="project" value="UniProtKB-KW"/>
</dbReference>
<keyword evidence="5 10" id="KW-0067">ATP-binding</keyword>
<dbReference type="CDD" id="cd16928">
    <property type="entry name" value="HATPase_GyrB-like"/>
    <property type="match status" value="1"/>
</dbReference>
<dbReference type="InterPro" id="IPR013506">
    <property type="entry name" value="Topo_IIA_bsu_dom2"/>
</dbReference>
<dbReference type="FunFam" id="3.30.230.10:FF:000005">
    <property type="entry name" value="DNA gyrase subunit B"/>
    <property type="match status" value="1"/>
</dbReference>
<dbReference type="SMART" id="SM00387">
    <property type="entry name" value="HATPase_c"/>
    <property type="match status" value="1"/>
</dbReference>
<feature type="binding site" evidence="10">
    <location>
        <position position="504"/>
    </location>
    <ligand>
        <name>Mg(2+)</name>
        <dbReference type="ChEBI" id="CHEBI:18420"/>
        <label>2</label>
    </ligand>
</feature>
<dbReference type="Pfam" id="PF01751">
    <property type="entry name" value="Toprim"/>
    <property type="match status" value="1"/>
</dbReference>
<evidence type="ECO:0000259" key="11">
    <source>
        <dbReference type="PROSITE" id="PS50880"/>
    </source>
</evidence>
<dbReference type="SUPFAM" id="SSF56719">
    <property type="entry name" value="Type II DNA topoisomerase"/>
    <property type="match status" value="1"/>
</dbReference>
<proteinExistence type="inferred from homology"/>
<keyword evidence="3 10" id="KW-0479">Metal-binding</keyword>
<dbReference type="FunFam" id="3.30.565.10:FF:000002">
    <property type="entry name" value="DNA gyrase subunit B"/>
    <property type="match status" value="1"/>
</dbReference>
<dbReference type="NCBIfam" id="TIGR01059">
    <property type="entry name" value="gyrB"/>
    <property type="match status" value="1"/>
</dbReference>
<dbReference type="PANTHER" id="PTHR45866:SF1">
    <property type="entry name" value="DNA GYRASE SUBUNIT B, MITOCHONDRIAL"/>
    <property type="match status" value="1"/>
</dbReference>
<evidence type="ECO:0000256" key="3">
    <source>
        <dbReference type="ARBA" id="ARBA00022723"/>
    </source>
</evidence>
<dbReference type="EMBL" id="DTHJ01000056">
    <property type="protein sequence ID" value="HHS62507.1"/>
    <property type="molecule type" value="Genomic_DNA"/>
</dbReference>
<dbReference type="InterPro" id="IPR014721">
    <property type="entry name" value="Ribsml_uS5_D2-typ_fold_subgr"/>
</dbReference>
<dbReference type="InterPro" id="IPR020568">
    <property type="entry name" value="Ribosomal_Su5_D2-typ_SF"/>
</dbReference>
<dbReference type="PRINTS" id="PR01159">
    <property type="entry name" value="DNAGYRASEB"/>
</dbReference>
<evidence type="ECO:0000256" key="6">
    <source>
        <dbReference type="ARBA" id="ARBA00022842"/>
    </source>
</evidence>
<dbReference type="SUPFAM" id="SSF55874">
    <property type="entry name" value="ATPase domain of HSP90 chaperone/DNA topoisomerase II/histidine kinase"/>
    <property type="match status" value="1"/>
</dbReference>
<dbReference type="SUPFAM" id="SSF54211">
    <property type="entry name" value="Ribosomal protein S5 domain 2-like"/>
    <property type="match status" value="1"/>
</dbReference>
<accession>A0A7C6EIR7</accession>
<feature type="site" description="Interaction with DNA" evidence="10">
    <location>
        <position position="453"/>
    </location>
</feature>
<keyword evidence="7 10" id="KW-0799">Topoisomerase</keyword>
<keyword evidence="8" id="KW-0238">DNA-binding</keyword>
<evidence type="ECO:0000256" key="5">
    <source>
        <dbReference type="ARBA" id="ARBA00022840"/>
    </source>
</evidence>
<dbReference type="GO" id="GO:0005524">
    <property type="term" value="F:ATP binding"/>
    <property type="evidence" value="ECO:0007669"/>
    <property type="project" value="UniProtKB-UniRule"/>
</dbReference>
<dbReference type="InterPro" id="IPR003594">
    <property type="entry name" value="HATPase_dom"/>
</dbReference>
<keyword evidence="10" id="KW-0963">Cytoplasm</keyword>
<comment type="catalytic activity">
    <reaction evidence="1 10">
        <text>ATP-dependent breakage, passage and rejoining of double-stranded DNA.</text>
        <dbReference type="EC" id="5.6.2.2"/>
    </reaction>
</comment>
<dbReference type="FunFam" id="3.40.50.670:FF:000002">
    <property type="entry name" value="DNA gyrase subunit B"/>
    <property type="match status" value="1"/>
</dbReference>
<dbReference type="AlphaFoldDB" id="A0A7C6EIR7"/>
<comment type="similarity">
    <text evidence="2 10">Belongs to the type II topoisomerase GyrB family.</text>
</comment>
<comment type="cofactor">
    <cofactor evidence="10">
        <name>Mg(2+)</name>
        <dbReference type="ChEBI" id="CHEBI:18420"/>
    </cofactor>
    <cofactor evidence="10">
        <name>Mn(2+)</name>
        <dbReference type="ChEBI" id="CHEBI:29035"/>
    </cofactor>
    <cofactor evidence="10">
        <name>Ca(2+)</name>
        <dbReference type="ChEBI" id="CHEBI:29108"/>
    </cofactor>
    <text evidence="10">Binds two Mg(2+) per subunit. The magnesium ions form salt bridges with both the protein and the DNA. Can also accept other divalent metal cations, such as Mn(2+) or Ca(2+).</text>
</comment>
<feature type="binding site" evidence="10">
    <location>
        <position position="502"/>
    </location>
    <ligand>
        <name>Mg(2+)</name>
        <dbReference type="ChEBI" id="CHEBI:18420"/>
        <label>2</label>
    </ligand>
</feature>
<organism evidence="12">
    <name type="scientific">candidate division WOR-3 bacterium</name>
    <dbReference type="NCBI Taxonomy" id="2052148"/>
    <lineage>
        <taxon>Bacteria</taxon>
        <taxon>Bacteria division WOR-3</taxon>
    </lineage>
</organism>
<feature type="domain" description="Toprim" evidence="11">
    <location>
        <begin position="422"/>
        <end position="537"/>
    </location>
</feature>
<dbReference type="GO" id="GO:0006265">
    <property type="term" value="P:DNA topological change"/>
    <property type="evidence" value="ECO:0007669"/>
    <property type="project" value="UniProtKB-UniRule"/>
</dbReference>
<evidence type="ECO:0000256" key="1">
    <source>
        <dbReference type="ARBA" id="ARBA00000185"/>
    </source>
</evidence>